<feature type="transmembrane region" description="Helical" evidence="1">
    <location>
        <begin position="119"/>
        <end position="138"/>
    </location>
</feature>
<evidence type="ECO:0000313" key="2">
    <source>
        <dbReference type="EMBL" id="GAA4786273.1"/>
    </source>
</evidence>
<dbReference type="EMBL" id="BAABKO010000009">
    <property type="protein sequence ID" value="GAA4786273.1"/>
    <property type="molecule type" value="Genomic_DNA"/>
</dbReference>
<feature type="transmembrane region" description="Helical" evidence="1">
    <location>
        <begin position="31"/>
        <end position="52"/>
    </location>
</feature>
<proteinExistence type="predicted"/>
<name>A0ABP9AW84_9MICO</name>
<feature type="transmembrane region" description="Helical" evidence="1">
    <location>
        <begin position="90"/>
        <end position="112"/>
    </location>
</feature>
<feature type="transmembrane region" description="Helical" evidence="1">
    <location>
        <begin position="64"/>
        <end position="84"/>
    </location>
</feature>
<gene>
    <name evidence="2" type="ORF">GCM10023351_35110</name>
</gene>
<accession>A0ABP9AW84</accession>
<keyword evidence="1" id="KW-0472">Membrane</keyword>
<protein>
    <submittedName>
        <fullName evidence="2">Uncharacterized protein</fullName>
    </submittedName>
</protein>
<evidence type="ECO:0000313" key="3">
    <source>
        <dbReference type="Proteomes" id="UP001501645"/>
    </source>
</evidence>
<keyword evidence="3" id="KW-1185">Reference proteome</keyword>
<sequence>MKVRQLLTVLGAAFSGYLALRGIFPSVPVERPALLWAGIALYAGATALVLAVPPARVDGRRGSPLPHAAAGAAVAVAAVLPWIVTASSDASSLLLPHVTWYVGAVGALMTIVMVRRRPLWAWAGIVVLAVAATILLGIERALAFGLVGSVIWVGVGQLMQFFTDRAYADTVKLASLQQASAAWQSTQSVRRRERRERVQYALAVAAPVLTRVISTGGALTEAERASAWIAEGTLRDELRGARLLDDEVRAAIAVLREAGAAVTLLDEGGIDDLEDDALAAVRAELAAVLRSAAAPRLIVRSSPHPAIAVTVVGRGSAVAGPADDDDVALWHEISRP</sequence>
<dbReference type="RefSeq" id="WP_345442361.1">
    <property type="nucleotide sequence ID" value="NZ_BAABKO010000009.1"/>
</dbReference>
<evidence type="ECO:0000256" key="1">
    <source>
        <dbReference type="SAM" id="Phobius"/>
    </source>
</evidence>
<organism evidence="2 3">
    <name type="scientific">Microbacterium gilvum</name>
    <dbReference type="NCBI Taxonomy" id="1336204"/>
    <lineage>
        <taxon>Bacteria</taxon>
        <taxon>Bacillati</taxon>
        <taxon>Actinomycetota</taxon>
        <taxon>Actinomycetes</taxon>
        <taxon>Micrococcales</taxon>
        <taxon>Microbacteriaceae</taxon>
        <taxon>Microbacterium</taxon>
    </lineage>
</organism>
<keyword evidence="1" id="KW-1133">Transmembrane helix</keyword>
<reference evidence="3" key="1">
    <citation type="journal article" date="2019" name="Int. J. Syst. Evol. Microbiol.">
        <title>The Global Catalogue of Microorganisms (GCM) 10K type strain sequencing project: providing services to taxonomists for standard genome sequencing and annotation.</title>
        <authorList>
            <consortium name="The Broad Institute Genomics Platform"/>
            <consortium name="The Broad Institute Genome Sequencing Center for Infectious Disease"/>
            <person name="Wu L."/>
            <person name="Ma J."/>
        </authorList>
    </citation>
    <scope>NUCLEOTIDE SEQUENCE [LARGE SCALE GENOMIC DNA]</scope>
    <source>
        <strain evidence="3">JCM 18537</strain>
    </source>
</reference>
<keyword evidence="1" id="KW-0812">Transmembrane</keyword>
<comment type="caution">
    <text evidence="2">The sequence shown here is derived from an EMBL/GenBank/DDBJ whole genome shotgun (WGS) entry which is preliminary data.</text>
</comment>
<dbReference type="Proteomes" id="UP001501645">
    <property type="component" value="Unassembled WGS sequence"/>
</dbReference>